<organism evidence="2 3">
    <name type="scientific">Candidatus Giovannonibacteria bacterium RIFCSPLOWO2_12_FULL_44_15</name>
    <dbReference type="NCBI Taxonomy" id="1798364"/>
    <lineage>
        <taxon>Bacteria</taxon>
        <taxon>Candidatus Giovannoniibacteriota</taxon>
    </lineage>
</organism>
<dbReference type="Proteomes" id="UP000178894">
    <property type="component" value="Unassembled WGS sequence"/>
</dbReference>
<dbReference type="InterPro" id="IPR008969">
    <property type="entry name" value="CarboxyPept-like_regulatory"/>
</dbReference>
<evidence type="ECO:0008006" key="4">
    <source>
        <dbReference type="Google" id="ProtNLM"/>
    </source>
</evidence>
<evidence type="ECO:0000313" key="3">
    <source>
        <dbReference type="Proteomes" id="UP000178894"/>
    </source>
</evidence>
<reference evidence="2 3" key="1">
    <citation type="journal article" date="2016" name="Nat. Commun.">
        <title>Thousands of microbial genomes shed light on interconnected biogeochemical processes in an aquifer system.</title>
        <authorList>
            <person name="Anantharaman K."/>
            <person name="Brown C.T."/>
            <person name="Hug L.A."/>
            <person name="Sharon I."/>
            <person name="Castelle C.J."/>
            <person name="Probst A.J."/>
            <person name="Thomas B.C."/>
            <person name="Singh A."/>
            <person name="Wilkins M.J."/>
            <person name="Karaoz U."/>
            <person name="Brodie E.L."/>
            <person name="Williams K.H."/>
            <person name="Hubbard S.S."/>
            <person name="Banfield J.F."/>
        </authorList>
    </citation>
    <scope>NUCLEOTIDE SEQUENCE [LARGE SCALE GENOMIC DNA]</scope>
</reference>
<sequence length="296" mass="34003">MLLIFSYIRLPFSTSNIGVLFFHLYTLITVYKFSHKRFPWGTVYDSETKAPLDPAYVELFNESGNKIGESFTDIDGRYGFVVEPGKYSLNATKSHHTFPSIKLRGRNSDILYRDLTFGEPIEVGREGSINKNIPLDPIGFDWNQLEIQRRGLTRFYRFGDPVFLVFFTALFYVGFLITLWQFVSDVTILKSVLLLIYIVIFIARLLNPRQRLYGNIMDSSGKAIPFAILRLYSVENGIELAHKTADIYGRYFLLTAEDKSYRITIEKRTGNETYTGIHEETLGAKHGIINKNITVS</sequence>
<feature type="transmembrane region" description="Helical" evidence="1">
    <location>
        <begin position="188"/>
        <end position="207"/>
    </location>
</feature>
<proteinExistence type="predicted"/>
<dbReference type="Gene3D" id="2.60.40.1120">
    <property type="entry name" value="Carboxypeptidase-like, regulatory domain"/>
    <property type="match status" value="1"/>
</dbReference>
<comment type="caution">
    <text evidence="2">The sequence shown here is derived from an EMBL/GenBank/DDBJ whole genome shotgun (WGS) entry which is preliminary data.</text>
</comment>
<keyword evidence="1" id="KW-0472">Membrane</keyword>
<dbReference type="EMBL" id="MFIQ01000022">
    <property type="protein sequence ID" value="OGF93331.1"/>
    <property type="molecule type" value="Genomic_DNA"/>
</dbReference>
<evidence type="ECO:0000313" key="2">
    <source>
        <dbReference type="EMBL" id="OGF93331.1"/>
    </source>
</evidence>
<name>A0A1F5Y0E4_9BACT</name>
<gene>
    <name evidence="2" type="ORF">A3G54_00290</name>
</gene>
<evidence type="ECO:0000256" key="1">
    <source>
        <dbReference type="SAM" id="Phobius"/>
    </source>
</evidence>
<feature type="transmembrane region" description="Helical" evidence="1">
    <location>
        <begin position="12"/>
        <end position="31"/>
    </location>
</feature>
<feature type="transmembrane region" description="Helical" evidence="1">
    <location>
        <begin position="162"/>
        <end position="182"/>
    </location>
</feature>
<keyword evidence="1" id="KW-1133">Transmembrane helix</keyword>
<dbReference type="AlphaFoldDB" id="A0A1F5Y0E4"/>
<protein>
    <recommendedName>
        <fullName evidence="4">Carboxypeptidase regulatory-like domain-containing protein</fullName>
    </recommendedName>
</protein>
<dbReference type="SUPFAM" id="SSF49464">
    <property type="entry name" value="Carboxypeptidase regulatory domain-like"/>
    <property type="match status" value="1"/>
</dbReference>
<keyword evidence="1" id="KW-0812">Transmembrane</keyword>
<dbReference type="STRING" id="1798364.A3G54_00290"/>
<accession>A0A1F5Y0E4</accession>